<keyword evidence="14" id="KW-1185">Reference proteome</keyword>
<evidence type="ECO:0000256" key="11">
    <source>
        <dbReference type="SAM" id="Phobius"/>
    </source>
</evidence>
<dbReference type="InterPro" id="IPR003594">
    <property type="entry name" value="HATPase_dom"/>
</dbReference>
<dbReference type="InterPro" id="IPR036097">
    <property type="entry name" value="HisK_dim/P_sf"/>
</dbReference>
<feature type="transmembrane region" description="Helical" evidence="11">
    <location>
        <begin position="111"/>
        <end position="130"/>
    </location>
</feature>
<organism evidence="13 14">
    <name type="scientific">Haematobacter genomosp. 1</name>
    <dbReference type="NCBI Taxonomy" id="366618"/>
    <lineage>
        <taxon>Bacteria</taxon>
        <taxon>Pseudomonadati</taxon>
        <taxon>Pseudomonadota</taxon>
        <taxon>Alphaproteobacteria</taxon>
        <taxon>Rhodobacterales</taxon>
        <taxon>Paracoccaceae</taxon>
        <taxon>Haematobacter</taxon>
    </lineage>
</organism>
<proteinExistence type="predicted"/>
<evidence type="ECO:0000256" key="3">
    <source>
        <dbReference type="ARBA" id="ARBA00012438"/>
    </source>
</evidence>
<evidence type="ECO:0000256" key="7">
    <source>
        <dbReference type="ARBA" id="ARBA00022741"/>
    </source>
</evidence>
<dbReference type="InterPro" id="IPR050980">
    <property type="entry name" value="2C_sensor_his_kinase"/>
</dbReference>
<dbReference type="SUPFAM" id="SSF55874">
    <property type="entry name" value="ATPase domain of HSP90 chaperone/DNA topoisomerase II/histidine kinase"/>
    <property type="match status" value="1"/>
</dbReference>
<dbReference type="PANTHER" id="PTHR44936:SF10">
    <property type="entry name" value="SENSOR PROTEIN RSTB"/>
    <property type="match status" value="1"/>
</dbReference>
<comment type="subcellular location">
    <subcellularLocation>
        <location evidence="2">Cell membrane</location>
        <topology evidence="2">Multi-pass membrane protein</topology>
    </subcellularLocation>
</comment>
<keyword evidence="5" id="KW-0597">Phosphoprotein</keyword>
<dbReference type="CDD" id="cd00082">
    <property type="entry name" value="HisKA"/>
    <property type="match status" value="1"/>
</dbReference>
<dbReference type="InterPro" id="IPR005467">
    <property type="entry name" value="His_kinase_dom"/>
</dbReference>
<dbReference type="PRINTS" id="PR00344">
    <property type="entry name" value="BCTRLSENSOR"/>
</dbReference>
<dbReference type="InterPro" id="IPR036890">
    <property type="entry name" value="HATPase_C_sf"/>
</dbReference>
<dbReference type="GO" id="GO:0005524">
    <property type="term" value="F:ATP binding"/>
    <property type="evidence" value="ECO:0007669"/>
    <property type="project" value="UniProtKB-KW"/>
</dbReference>
<evidence type="ECO:0000256" key="4">
    <source>
        <dbReference type="ARBA" id="ARBA00022475"/>
    </source>
</evidence>
<dbReference type="Proteomes" id="UP000196878">
    <property type="component" value="Unassembled WGS sequence"/>
</dbReference>
<name>A0A212AF93_9RHOB</name>
<keyword evidence="9" id="KW-0067">ATP-binding</keyword>
<evidence type="ECO:0000256" key="1">
    <source>
        <dbReference type="ARBA" id="ARBA00000085"/>
    </source>
</evidence>
<keyword evidence="11" id="KW-0472">Membrane</keyword>
<dbReference type="GO" id="GO:0000155">
    <property type="term" value="F:phosphorelay sensor kinase activity"/>
    <property type="evidence" value="ECO:0007669"/>
    <property type="project" value="InterPro"/>
</dbReference>
<reference evidence="13 14" key="1">
    <citation type="submission" date="2016-12" db="EMBL/GenBank/DDBJ databases">
        <title>Comparison of Traditional DNA-DNA Hybridization with In Silico Genomic Analysis.</title>
        <authorList>
            <person name="Nicholson A.C."/>
            <person name="Humrighouse B.W."/>
            <person name="Graziano J."/>
            <person name="Lasker B."/>
            <person name="Whitney A.M."/>
            <person name="Mcquiston J.R."/>
        </authorList>
    </citation>
    <scope>NUCLEOTIDE SEQUENCE [LARGE SCALE GENOMIC DNA]</scope>
    <source>
        <strain evidence="13 14">H2240</strain>
    </source>
</reference>
<evidence type="ECO:0000256" key="5">
    <source>
        <dbReference type="ARBA" id="ARBA00022553"/>
    </source>
</evidence>
<dbReference type="SMART" id="SM00388">
    <property type="entry name" value="HisKA"/>
    <property type="match status" value="1"/>
</dbReference>
<feature type="region of interest" description="Disordered" evidence="10">
    <location>
        <begin position="408"/>
        <end position="433"/>
    </location>
</feature>
<dbReference type="InterPro" id="IPR004358">
    <property type="entry name" value="Sig_transdc_His_kin-like_C"/>
</dbReference>
<dbReference type="SUPFAM" id="SSF47384">
    <property type="entry name" value="Homodimeric domain of signal transducing histidine kinase"/>
    <property type="match status" value="1"/>
</dbReference>
<dbReference type="GO" id="GO:0005886">
    <property type="term" value="C:plasma membrane"/>
    <property type="evidence" value="ECO:0007669"/>
    <property type="project" value="UniProtKB-SubCell"/>
</dbReference>
<keyword evidence="11" id="KW-0812">Transmembrane</keyword>
<dbReference type="Gene3D" id="3.30.565.10">
    <property type="entry name" value="Histidine kinase-like ATPase, C-terminal domain"/>
    <property type="match status" value="1"/>
</dbReference>
<dbReference type="SMART" id="SM00387">
    <property type="entry name" value="HATPase_c"/>
    <property type="match status" value="1"/>
</dbReference>
<gene>
    <name evidence="13" type="ORF">CDV49_04150</name>
</gene>
<sequence length="433" mass="46959">MWLLIQLRWIAVAGQIVAIAFAAWFLRVQLPLVPMSAVVACLVLLNAATILWLRRAERVPGRVVFMALTLDVLALTAQLALSGGASNPFVTLYVVQVALGAMMLRPPAGWFLVALTSCLFALLIVLHRPLGLPPDGPSFFKLYVAGMFVGLTLDAVLVVAFLTRVAANLRQSDARVARLRQQAAEEDHIVRMGLLASGAAHELSTPLASISVILGDWRRMPKLSDDPELQQEIETMRSSVDRCKAIITGILMTSGAARGEGTELTTVHSFVARISRDWQSAHPGVMLERHNDFGEDVGIVSDATLRQIVMNVLDNAVEASPDWVGLDVRREGAMLLLRVTDRGQGFSSQMLDEFGRPYQSTKGRQGRGLGLFLVVNAIRKLGGSVSAGNRPEGGAEVTLRLPLHLLSAEDEDDNDGDWSDGEWDGGDDPSDRG</sequence>
<keyword evidence="6" id="KW-0808">Transferase</keyword>
<dbReference type="EMBL" id="NIPW01000006">
    <property type="protein sequence ID" value="OWJ80049.1"/>
    <property type="molecule type" value="Genomic_DNA"/>
</dbReference>
<comment type="catalytic activity">
    <reaction evidence="1">
        <text>ATP + protein L-histidine = ADP + protein N-phospho-L-histidine.</text>
        <dbReference type="EC" id="2.7.13.3"/>
    </reaction>
</comment>
<evidence type="ECO:0000256" key="8">
    <source>
        <dbReference type="ARBA" id="ARBA00022777"/>
    </source>
</evidence>
<dbReference type="PANTHER" id="PTHR44936">
    <property type="entry name" value="SENSOR PROTEIN CREC"/>
    <property type="match status" value="1"/>
</dbReference>
<dbReference type="Gene3D" id="1.10.287.130">
    <property type="match status" value="1"/>
</dbReference>
<protein>
    <recommendedName>
        <fullName evidence="3">histidine kinase</fullName>
        <ecNumber evidence="3">2.7.13.3</ecNumber>
    </recommendedName>
</protein>
<dbReference type="EC" id="2.7.13.3" evidence="3"/>
<keyword evidence="8 13" id="KW-0418">Kinase</keyword>
<evidence type="ECO:0000256" key="9">
    <source>
        <dbReference type="ARBA" id="ARBA00022840"/>
    </source>
</evidence>
<keyword evidence="7" id="KW-0547">Nucleotide-binding</keyword>
<evidence type="ECO:0000256" key="6">
    <source>
        <dbReference type="ARBA" id="ARBA00022679"/>
    </source>
</evidence>
<keyword evidence="4" id="KW-1003">Cell membrane</keyword>
<dbReference type="InterPro" id="IPR003661">
    <property type="entry name" value="HisK_dim/P_dom"/>
</dbReference>
<evidence type="ECO:0000313" key="13">
    <source>
        <dbReference type="EMBL" id="OWJ80049.1"/>
    </source>
</evidence>
<feature type="domain" description="Histidine kinase" evidence="12">
    <location>
        <begin position="198"/>
        <end position="405"/>
    </location>
</feature>
<dbReference type="Pfam" id="PF00512">
    <property type="entry name" value="HisKA"/>
    <property type="match status" value="1"/>
</dbReference>
<feature type="transmembrane region" description="Helical" evidence="11">
    <location>
        <begin position="63"/>
        <end position="81"/>
    </location>
</feature>
<feature type="transmembrane region" description="Helical" evidence="11">
    <location>
        <begin position="142"/>
        <end position="162"/>
    </location>
</feature>
<dbReference type="Pfam" id="PF25323">
    <property type="entry name" value="6TM_PilS"/>
    <property type="match status" value="1"/>
</dbReference>
<comment type="caution">
    <text evidence="13">The sequence shown here is derived from an EMBL/GenBank/DDBJ whole genome shotgun (WGS) entry which is preliminary data.</text>
</comment>
<dbReference type="Pfam" id="PF02518">
    <property type="entry name" value="HATPase_c"/>
    <property type="match status" value="1"/>
</dbReference>
<evidence type="ECO:0000313" key="14">
    <source>
        <dbReference type="Proteomes" id="UP000196878"/>
    </source>
</evidence>
<keyword evidence="11" id="KW-1133">Transmembrane helix</keyword>
<evidence type="ECO:0000259" key="12">
    <source>
        <dbReference type="PROSITE" id="PS50109"/>
    </source>
</evidence>
<evidence type="ECO:0000256" key="10">
    <source>
        <dbReference type="SAM" id="MobiDB-lite"/>
    </source>
</evidence>
<accession>A0A212AF93</accession>
<feature type="transmembrane region" description="Helical" evidence="11">
    <location>
        <begin position="32"/>
        <end position="51"/>
    </location>
</feature>
<evidence type="ECO:0000256" key="2">
    <source>
        <dbReference type="ARBA" id="ARBA00004651"/>
    </source>
</evidence>
<dbReference type="AlphaFoldDB" id="A0A212AF93"/>
<dbReference type="OrthoDB" id="9785252at2"/>
<feature type="transmembrane region" description="Helical" evidence="11">
    <location>
        <begin position="7"/>
        <end position="26"/>
    </location>
</feature>
<dbReference type="PROSITE" id="PS50109">
    <property type="entry name" value="HIS_KIN"/>
    <property type="match status" value="1"/>
</dbReference>